<gene>
    <name evidence="1" type="ORF">Dsin_008350</name>
</gene>
<proteinExistence type="predicted"/>
<comment type="caution">
    <text evidence="1">The sequence shown here is derived from an EMBL/GenBank/DDBJ whole genome shotgun (WGS) entry which is preliminary data.</text>
</comment>
<sequence length="148" mass="16627">MVAILSEIQKVVEEAELRVKQSLPRQVLLPTTIGSSSGSVSNYFQLDLPSSEAKKRKGNNGPIEKAFNIGAREQLDGEIARIFYTYGLSFHFARNPHYVRAFKTACSNSITGYLPPSYNVLRITLLQKVKSTVEQLLEPIKLSWKKKV</sequence>
<evidence type="ECO:0000313" key="2">
    <source>
        <dbReference type="Proteomes" id="UP001281410"/>
    </source>
</evidence>
<organism evidence="1 2">
    <name type="scientific">Dipteronia sinensis</name>
    <dbReference type="NCBI Taxonomy" id="43782"/>
    <lineage>
        <taxon>Eukaryota</taxon>
        <taxon>Viridiplantae</taxon>
        <taxon>Streptophyta</taxon>
        <taxon>Embryophyta</taxon>
        <taxon>Tracheophyta</taxon>
        <taxon>Spermatophyta</taxon>
        <taxon>Magnoliopsida</taxon>
        <taxon>eudicotyledons</taxon>
        <taxon>Gunneridae</taxon>
        <taxon>Pentapetalae</taxon>
        <taxon>rosids</taxon>
        <taxon>malvids</taxon>
        <taxon>Sapindales</taxon>
        <taxon>Sapindaceae</taxon>
        <taxon>Hippocastanoideae</taxon>
        <taxon>Acereae</taxon>
        <taxon>Dipteronia</taxon>
    </lineage>
</organism>
<reference evidence="1" key="1">
    <citation type="journal article" date="2023" name="Plant J.">
        <title>Genome sequences and population genomics provide insights into the demographic history, inbreeding, and mutation load of two 'living fossil' tree species of Dipteronia.</title>
        <authorList>
            <person name="Feng Y."/>
            <person name="Comes H.P."/>
            <person name="Chen J."/>
            <person name="Zhu S."/>
            <person name="Lu R."/>
            <person name="Zhang X."/>
            <person name="Li P."/>
            <person name="Qiu J."/>
            <person name="Olsen K.M."/>
            <person name="Qiu Y."/>
        </authorList>
    </citation>
    <scope>NUCLEOTIDE SEQUENCE</scope>
    <source>
        <strain evidence="1">NBL</strain>
    </source>
</reference>
<name>A0AAE0APH1_9ROSI</name>
<dbReference type="Proteomes" id="UP001281410">
    <property type="component" value="Unassembled WGS sequence"/>
</dbReference>
<evidence type="ECO:0000313" key="1">
    <source>
        <dbReference type="EMBL" id="KAK3221325.1"/>
    </source>
</evidence>
<accession>A0AAE0APH1</accession>
<dbReference type="EMBL" id="JANJYJ010000003">
    <property type="protein sequence ID" value="KAK3221325.1"/>
    <property type="molecule type" value="Genomic_DNA"/>
</dbReference>
<dbReference type="AlphaFoldDB" id="A0AAE0APH1"/>
<protein>
    <submittedName>
        <fullName evidence="1">Uncharacterized protein</fullName>
    </submittedName>
</protein>
<keyword evidence="2" id="KW-1185">Reference proteome</keyword>